<name>A0ACC4D513_POPAL</name>
<accession>A0ACC4D513</accession>
<dbReference type="EMBL" id="RCHU02000001">
    <property type="protein sequence ID" value="KAL3612129.1"/>
    <property type="molecule type" value="Genomic_DNA"/>
</dbReference>
<reference evidence="1 2" key="1">
    <citation type="journal article" date="2024" name="Plant Biotechnol. J.">
        <title>Genome and CRISPR/Cas9 system of a widespread forest tree (Populus alba) in the world.</title>
        <authorList>
            <person name="Liu Y.J."/>
            <person name="Jiang P.F."/>
            <person name="Han X.M."/>
            <person name="Li X.Y."/>
            <person name="Wang H.M."/>
            <person name="Wang Y.J."/>
            <person name="Wang X.X."/>
            <person name="Zeng Q.Y."/>
        </authorList>
    </citation>
    <scope>NUCLEOTIDE SEQUENCE [LARGE SCALE GENOMIC DNA]</scope>
    <source>
        <strain evidence="2">cv. PAL-ZL1</strain>
    </source>
</reference>
<sequence>MVMWRKTSGWETVSHLEDQGSSYSLDGSVSSVNKNSWENNVSGSAIEWEENACDENPEVFWRLASRLLLDNVIAL</sequence>
<evidence type="ECO:0000313" key="2">
    <source>
        <dbReference type="Proteomes" id="UP000309997"/>
    </source>
</evidence>
<gene>
    <name evidence="1" type="ORF">D5086_003149</name>
</gene>
<dbReference type="Proteomes" id="UP000309997">
    <property type="component" value="Unassembled WGS sequence"/>
</dbReference>
<comment type="caution">
    <text evidence="1">The sequence shown here is derived from an EMBL/GenBank/DDBJ whole genome shotgun (WGS) entry which is preliminary data.</text>
</comment>
<keyword evidence="2" id="KW-1185">Reference proteome</keyword>
<evidence type="ECO:0000313" key="1">
    <source>
        <dbReference type="EMBL" id="KAL3612129.1"/>
    </source>
</evidence>
<organism evidence="1 2">
    <name type="scientific">Populus alba</name>
    <name type="common">White poplar</name>
    <dbReference type="NCBI Taxonomy" id="43335"/>
    <lineage>
        <taxon>Eukaryota</taxon>
        <taxon>Viridiplantae</taxon>
        <taxon>Streptophyta</taxon>
        <taxon>Embryophyta</taxon>
        <taxon>Tracheophyta</taxon>
        <taxon>Spermatophyta</taxon>
        <taxon>Magnoliopsida</taxon>
        <taxon>eudicotyledons</taxon>
        <taxon>Gunneridae</taxon>
        <taxon>Pentapetalae</taxon>
        <taxon>rosids</taxon>
        <taxon>fabids</taxon>
        <taxon>Malpighiales</taxon>
        <taxon>Salicaceae</taxon>
        <taxon>Saliceae</taxon>
        <taxon>Populus</taxon>
    </lineage>
</organism>
<proteinExistence type="predicted"/>
<protein>
    <submittedName>
        <fullName evidence="1">Uncharacterized protein</fullName>
    </submittedName>
</protein>